<name>A0ABR6BUH1_9PSEU</name>
<dbReference type="PANTHER" id="PTHR47916:SF1">
    <property type="entry name" value="3-HYDROXY-5-PHOSPHONOOXYPENTANE-2,4-DIONE THIOLASE"/>
    <property type="match status" value="1"/>
</dbReference>
<keyword evidence="1" id="KW-0456">Lyase</keyword>
<dbReference type="PANTHER" id="PTHR47916">
    <property type="entry name" value="FRUCTOSE-BISPHOSPHATE ALDOLASE CLASS 1"/>
    <property type="match status" value="1"/>
</dbReference>
<dbReference type="InterPro" id="IPR050456">
    <property type="entry name" value="DeoC/FbaB_aldolase"/>
</dbReference>
<evidence type="ECO:0000313" key="2">
    <source>
        <dbReference type="Proteomes" id="UP000517916"/>
    </source>
</evidence>
<dbReference type="SUPFAM" id="SSF51569">
    <property type="entry name" value="Aldolase"/>
    <property type="match status" value="1"/>
</dbReference>
<dbReference type="EMBL" id="JACJID010000007">
    <property type="protein sequence ID" value="MBA8930530.1"/>
    <property type="molecule type" value="Genomic_DNA"/>
</dbReference>
<organism evidence="1 2">
    <name type="scientific">Kutzneria viridogrisea</name>
    <dbReference type="NCBI Taxonomy" id="47990"/>
    <lineage>
        <taxon>Bacteria</taxon>
        <taxon>Bacillati</taxon>
        <taxon>Actinomycetota</taxon>
        <taxon>Actinomycetes</taxon>
        <taxon>Pseudonocardiales</taxon>
        <taxon>Pseudonocardiaceae</taxon>
        <taxon>Kutzneria</taxon>
    </lineage>
</organism>
<dbReference type="InterPro" id="IPR002915">
    <property type="entry name" value="DeoC/FbaB/LacD_aldolase"/>
</dbReference>
<dbReference type="InterPro" id="IPR013785">
    <property type="entry name" value="Aldolase_TIM"/>
</dbReference>
<dbReference type="InterPro" id="IPR041720">
    <property type="entry name" value="FbaB-like"/>
</dbReference>
<dbReference type="PIRSF" id="PIRSF038992">
    <property type="entry name" value="Aldolase_Ia"/>
    <property type="match status" value="1"/>
</dbReference>
<accession>A0ABR6BUH1</accession>
<dbReference type="EC" id="4.1.2.13" evidence="1"/>
<dbReference type="GO" id="GO:0004332">
    <property type="term" value="F:fructose-bisphosphate aldolase activity"/>
    <property type="evidence" value="ECO:0007669"/>
    <property type="project" value="UniProtKB-EC"/>
</dbReference>
<comment type="caution">
    <text evidence="1">The sequence shown here is derived from an EMBL/GenBank/DDBJ whole genome shotgun (WGS) entry which is preliminary data.</text>
</comment>
<dbReference type="RefSeq" id="WP_236650300.1">
    <property type="nucleotide sequence ID" value="NZ_BAAABQ010000008.1"/>
</dbReference>
<sequence>MDWQGKQARNTWTGHPMADRRDLNQLGLNAGKKARLHRILHHHGLRNGTALFLPYDQGLEHGPRDFFANQEASDPHYVLRLAVDGHFNGIAIQIGLAEKFYWDYAGEVPLILKLNGKTDIPPSDHALSPLHAGVEDAVRLGADAVGYTLYVGTPAQSEDFAQYRQIRAEAQRAGMPLVVWAYPRGSAVGAKGGRSSFYAVDYAARTASELGADMVKVNFPHPEMRTGVPPSYDAEFSAQQAIDAVVRSANRTLLLVSGGERAGDQAMLDKARASIRAGATGLIFGRNVWQRGLAESLRFVERLHDVLSEAKPRAGATDPAR</sequence>
<reference evidence="1 2" key="1">
    <citation type="submission" date="2020-08" db="EMBL/GenBank/DDBJ databases">
        <title>Genomic Encyclopedia of Archaeal and Bacterial Type Strains, Phase II (KMG-II): from individual species to whole genera.</title>
        <authorList>
            <person name="Goeker M."/>
        </authorList>
    </citation>
    <scope>NUCLEOTIDE SEQUENCE [LARGE SCALE GENOMIC DNA]</scope>
    <source>
        <strain evidence="1 2">DSM 43850</strain>
    </source>
</reference>
<dbReference type="SMART" id="SM01133">
    <property type="entry name" value="DeoC"/>
    <property type="match status" value="1"/>
</dbReference>
<dbReference type="Proteomes" id="UP000517916">
    <property type="component" value="Unassembled WGS sequence"/>
</dbReference>
<dbReference type="Pfam" id="PF01791">
    <property type="entry name" value="DeoC"/>
    <property type="match status" value="1"/>
</dbReference>
<dbReference type="Gene3D" id="3.20.20.70">
    <property type="entry name" value="Aldolase class I"/>
    <property type="match status" value="1"/>
</dbReference>
<proteinExistence type="predicted"/>
<gene>
    <name evidence="1" type="ORF">BC739_007777</name>
</gene>
<protein>
    <submittedName>
        <fullName evidence="1">Class I fructose-bisphosphate aldolase</fullName>
        <ecNumber evidence="1">4.1.2.13</ecNumber>
    </submittedName>
</protein>
<evidence type="ECO:0000313" key="1">
    <source>
        <dbReference type="EMBL" id="MBA8930530.1"/>
    </source>
</evidence>
<keyword evidence="2" id="KW-1185">Reference proteome</keyword>